<protein>
    <recommendedName>
        <fullName evidence="3">Nucleic-acid-binding protein from transposon X-element</fullName>
    </recommendedName>
</protein>
<evidence type="ECO:0000313" key="2">
    <source>
        <dbReference type="Proteomes" id="UP000299102"/>
    </source>
</evidence>
<accession>A0A4C1WVI3</accession>
<evidence type="ECO:0008006" key="3">
    <source>
        <dbReference type="Google" id="ProtNLM"/>
    </source>
</evidence>
<dbReference type="OrthoDB" id="10022108at2759"/>
<evidence type="ECO:0000313" key="1">
    <source>
        <dbReference type="EMBL" id="GBP54642.1"/>
    </source>
</evidence>
<dbReference type="Proteomes" id="UP000299102">
    <property type="component" value="Unassembled WGS sequence"/>
</dbReference>
<reference evidence="1 2" key="1">
    <citation type="journal article" date="2019" name="Commun. Biol.">
        <title>The bagworm genome reveals a unique fibroin gene that provides high tensile strength.</title>
        <authorList>
            <person name="Kono N."/>
            <person name="Nakamura H."/>
            <person name="Ohtoshi R."/>
            <person name="Tomita M."/>
            <person name="Numata K."/>
            <person name="Arakawa K."/>
        </authorList>
    </citation>
    <scope>NUCLEOTIDE SEQUENCE [LARGE SCALE GENOMIC DNA]</scope>
</reference>
<dbReference type="EMBL" id="BGZK01000651">
    <property type="protein sequence ID" value="GBP54642.1"/>
    <property type="molecule type" value="Genomic_DNA"/>
</dbReference>
<keyword evidence="2" id="KW-1185">Reference proteome</keyword>
<comment type="caution">
    <text evidence="1">The sequence shown here is derived from an EMBL/GenBank/DDBJ whole genome shotgun (WGS) entry which is preliminary data.</text>
</comment>
<proteinExistence type="predicted"/>
<sequence>MDKVRTTVDARKTGVCVDRLRKTRDQKVIISCPTKKDIEKISGQLKESKGLKIREAARKLPLVTSTGAASKLKFRRRAKNDLECHPVLEVSPELWRRLVDAGYVYVGLQRRPVSDQSPLVQCTQCLGFGHTRKYCTGTAEKCAHCGGQHKSQACEKRQNGEPPKCINCSRDKLDDTAHGAFNSECSVRNKRDALARGRVSYA</sequence>
<dbReference type="AlphaFoldDB" id="A0A4C1WVI3"/>
<organism evidence="1 2">
    <name type="scientific">Eumeta variegata</name>
    <name type="common">Bagworm moth</name>
    <name type="synonym">Eumeta japonica</name>
    <dbReference type="NCBI Taxonomy" id="151549"/>
    <lineage>
        <taxon>Eukaryota</taxon>
        <taxon>Metazoa</taxon>
        <taxon>Ecdysozoa</taxon>
        <taxon>Arthropoda</taxon>
        <taxon>Hexapoda</taxon>
        <taxon>Insecta</taxon>
        <taxon>Pterygota</taxon>
        <taxon>Neoptera</taxon>
        <taxon>Endopterygota</taxon>
        <taxon>Lepidoptera</taxon>
        <taxon>Glossata</taxon>
        <taxon>Ditrysia</taxon>
        <taxon>Tineoidea</taxon>
        <taxon>Psychidae</taxon>
        <taxon>Oiketicinae</taxon>
        <taxon>Eumeta</taxon>
    </lineage>
</organism>
<name>A0A4C1WVI3_EUMVA</name>
<gene>
    <name evidence="1" type="ORF">EVAR_35904_1</name>
</gene>